<dbReference type="PROSITE" id="PS50280">
    <property type="entry name" value="SET"/>
    <property type="match status" value="1"/>
</dbReference>
<sequence length="457" mass="48518">MLAHGSLAKSVCLQNRPRYWPADGQQAKSCSSDVLQADVPRSVFWSHVFVTSGVSMGGVAAFFCRSQRRHRLKQARGAHLACFASRTEASTVQQFVDWMDTTGIVTSKKLQILPDQEDGRCVKCIDTIAKGEVLVQLPEASAVSVDMSETANPGPDLAPLADWWSRHTRSSIRLAAALVFQREKFGPYLDMLYPMENIYAPWLWEDQDLKFLPDGLAASAAARKKALESACKDLKAGGLAEQVPEELFLRAHHAAASRAFAGEGDVSTARTAALACGALTLTAAGAAAAAGVVSIDAAASVGALGVAASGAAVALSDDAKVLSLLPMIDQINHKSGAPPDLQFDPGSRRWELRALRTYSAGEEIFFSYGDKDSDSLLLQHGFVEQDNGADKLTLPVPAAGSHGLSAEAKSELEALGVKELIFARDGSLLGLTEATCLGASSENAVVDIEMKTASLKF</sequence>
<evidence type="ECO:0000313" key="3">
    <source>
        <dbReference type="Proteomes" id="UP000604046"/>
    </source>
</evidence>
<dbReference type="PANTHER" id="PTHR13271">
    <property type="entry name" value="UNCHARACTERIZED PUTATIVE METHYLTRANSFERASE"/>
    <property type="match status" value="1"/>
</dbReference>
<gene>
    <name evidence="2" type="primary">Setd3</name>
    <name evidence="2" type="ORF">SNAT2548_LOCUS5581</name>
</gene>
<name>A0A812J4A6_9DINO</name>
<dbReference type="InterPro" id="IPR001214">
    <property type="entry name" value="SET_dom"/>
</dbReference>
<evidence type="ECO:0000313" key="2">
    <source>
        <dbReference type="EMBL" id="CAE7197256.1"/>
    </source>
</evidence>
<dbReference type="CDD" id="cd10527">
    <property type="entry name" value="SET_LSMT"/>
    <property type="match status" value="1"/>
</dbReference>
<dbReference type="OrthoDB" id="341421at2759"/>
<comment type="caution">
    <text evidence="2">The sequence shown here is derived from an EMBL/GenBank/DDBJ whole genome shotgun (WGS) entry which is preliminary data.</text>
</comment>
<dbReference type="GO" id="GO:0016279">
    <property type="term" value="F:protein-lysine N-methyltransferase activity"/>
    <property type="evidence" value="ECO:0007669"/>
    <property type="project" value="TreeGrafter"/>
</dbReference>
<feature type="domain" description="SET" evidence="1">
    <location>
        <begin position="108"/>
        <end position="369"/>
    </location>
</feature>
<dbReference type="Proteomes" id="UP000604046">
    <property type="component" value="Unassembled WGS sequence"/>
</dbReference>
<dbReference type="AlphaFoldDB" id="A0A812J4A6"/>
<dbReference type="SUPFAM" id="SSF82199">
    <property type="entry name" value="SET domain"/>
    <property type="match status" value="1"/>
</dbReference>
<keyword evidence="3" id="KW-1185">Reference proteome</keyword>
<evidence type="ECO:0000259" key="1">
    <source>
        <dbReference type="PROSITE" id="PS50280"/>
    </source>
</evidence>
<organism evidence="2 3">
    <name type="scientific">Symbiodinium natans</name>
    <dbReference type="NCBI Taxonomy" id="878477"/>
    <lineage>
        <taxon>Eukaryota</taxon>
        <taxon>Sar</taxon>
        <taxon>Alveolata</taxon>
        <taxon>Dinophyceae</taxon>
        <taxon>Suessiales</taxon>
        <taxon>Symbiodiniaceae</taxon>
        <taxon>Symbiodinium</taxon>
    </lineage>
</organism>
<dbReference type="EMBL" id="CAJNDS010000357">
    <property type="protein sequence ID" value="CAE7197256.1"/>
    <property type="molecule type" value="Genomic_DNA"/>
</dbReference>
<dbReference type="PANTHER" id="PTHR13271:SF151">
    <property type="entry name" value="SET DOMAIN-CONTAINING PROTEIN 4"/>
    <property type="match status" value="1"/>
</dbReference>
<dbReference type="Pfam" id="PF00856">
    <property type="entry name" value="SET"/>
    <property type="match status" value="1"/>
</dbReference>
<dbReference type="InterPro" id="IPR046341">
    <property type="entry name" value="SET_dom_sf"/>
</dbReference>
<reference evidence="2" key="1">
    <citation type="submission" date="2021-02" db="EMBL/GenBank/DDBJ databases">
        <authorList>
            <person name="Dougan E. K."/>
            <person name="Rhodes N."/>
            <person name="Thang M."/>
            <person name="Chan C."/>
        </authorList>
    </citation>
    <scope>NUCLEOTIDE SEQUENCE</scope>
</reference>
<accession>A0A812J4A6</accession>
<proteinExistence type="predicted"/>
<dbReference type="Gene3D" id="3.90.1410.10">
    <property type="entry name" value="set domain protein methyltransferase, domain 1"/>
    <property type="match status" value="1"/>
</dbReference>
<protein>
    <submittedName>
        <fullName evidence="2">Setd3 protein</fullName>
    </submittedName>
</protein>
<dbReference type="InterPro" id="IPR050600">
    <property type="entry name" value="SETD3_SETD6_MTase"/>
</dbReference>